<feature type="transmembrane region" description="Helical" evidence="10">
    <location>
        <begin position="431"/>
        <end position="451"/>
    </location>
</feature>
<evidence type="ECO:0000256" key="7">
    <source>
        <dbReference type="ARBA" id="ARBA00022989"/>
    </source>
</evidence>
<feature type="transmembrane region" description="Helical" evidence="10">
    <location>
        <begin position="180"/>
        <end position="198"/>
    </location>
</feature>
<evidence type="ECO:0000256" key="10">
    <source>
        <dbReference type="RuleBase" id="RU367007"/>
    </source>
</evidence>
<dbReference type="PANTHER" id="PTHR10050">
    <property type="entry name" value="DOLICHYL-PHOSPHATE-MANNOSE--PROTEIN MANNOSYLTRANSFERASE"/>
    <property type="match status" value="1"/>
</dbReference>
<dbReference type="Proteomes" id="UP001324533">
    <property type="component" value="Chromosome"/>
</dbReference>
<comment type="function">
    <text evidence="10">Protein O-mannosyltransferase that catalyzes the transfer of a single mannose residue from a polyprenol phospho-mannosyl lipidic donor to the hydroxyl group of selected serine and threonine residues in acceptor proteins.</text>
</comment>
<dbReference type="EMBL" id="CP139779">
    <property type="protein sequence ID" value="WQB71686.1"/>
    <property type="molecule type" value="Genomic_DNA"/>
</dbReference>
<accession>A0ABZ0VGB0</accession>
<feature type="domain" description="Protein O-mannosyl-transferase C-terminal four TM" evidence="12">
    <location>
        <begin position="326"/>
        <end position="506"/>
    </location>
</feature>
<comment type="subcellular location">
    <subcellularLocation>
        <location evidence="10">Cell membrane</location>
    </subcellularLocation>
    <subcellularLocation>
        <location evidence="1">Endomembrane system</location>
        <topology evidence="1">Multi-pass membrane protein</topology>
    </subcellularLocation>
</comment>
<dbReference type="EC" id="2.4.1.-" evidence="10"/>
<dbReference type="InterPro" id="IPR003342">
    <property type="entry name" value="ArnT-like_N"/>
</dbReference>
<feature type="transmembrane region" description="Helical" evidence="10">
    <location>
        <begin position="31"/>
        <end position="49"/>
    </location>
</feature>
<feature type="transmembrane region" description="Helical" evidence="10">
    <location>
        <begin position="290"/>
        <end position="310"/>
    </location>
</feature>
<dbReference type="PANTHER" id="PTHR10050:SF46">
    <property type="entry name" value="PROTEIN O-MANNOSYL-TRANSFERASE 2"/>
    <property type="match status" value="1"/>
</dbReference>
<keyword evidence="6 10" id="KW-0812">Transmembrane</keyword>
<evidence type="ECO:0000259" key="12">
    <source>
        <dbReference type="Pfam" id="PF16192"/>
    </source>
</evidence>
<dbReference type="InterPro" id="IPR032421">
    <property type="entry name" value="PMT_4TMC"/>
</dbReference>
<evidence type="ECO:0000313" key="14">
    <source>
        <dbReference type="Proteomes" id="UP001324533"/>
    </source>
</evidence>
<evidence type="ECO:0000256" key="2">
    <source>
        <dbReference type="ARBA" id="ARBA00004922"/>
    </source>
</evidence>
<protein>
    <recommendedName>
        <fullName evidence="9 10">Polyprenol-phosphate-mannose--protein mannosyltransferase</fullName>
        <ecNumber evidence="10">2.4.1.-</ecNumber>
    </recommendedName>
</protein>
<comment type="pathway">
    <text evidence="2 10">Protein modification; protein glycosylation.</text>
</comment>
<evidence type="ECO:0000259" key="11">
    <source>
        <dbReference type="Pfam" id="PF02366"/>
    </source>
</evidence>
<feature type="transmembrane region" description="Helical" evidence="10">
    <location>
        <begin position="384"/>
        <end position="401"/>
    </location>
</feature>
<gene>
    <name evidence="13" type="ORF">T9R20_06945</name>
</gene>
<keyword evidence="4 10" id="KW-0328">Glycosyltransferase</keyword>
<evidence type="ECO:0000256" key="6">
    <source>
        <dbReference type="ARBA" id="ARBA00022692"/>
    </source>
</evidence>
<keyword evidence="10" id="KW-1003">Cell membrane</keyword>
<keyword evidence="7 10" id="KW-1133">Transmembrane helix</keyword>
<dbReference type="RefSeq" id="WP_322411798.1">
    <property type="nucleotide sequence ID" value="NZ_CP139779.1"/>
</dbReference>
<organism evidence="13 14">
    <name type="scientific">Microbacterium invictum</name>
    <dbReference type="NCBI Taxonomy" id="515415"/>
    <lineage>
        <taxon>Bacteria</taxon>
        <taxon>Bacillati</taxon>
        <taxon>Actinomycetota</taxon>
        <taxon>Actinomycetes</taxon>
        <taxon>Micrococcales</taxon>
        <taxon>Microbacteriaceae</taxon>
        <taxon>Microbacterium</taxon>
    </lineage>
</organism>
<evidence type="ECO:0000256" key="5">
    <source>
        <dbReference type="ARBA" id="ARBA00022679"/>
    </source>
</evidence>
<name>A0ABZ0VGB0_9MICO</name>
<evidence type="ECO:0000256" key="8">
    <source>
        <dbReference type="ARBA" id="ARBA00023136"/>
    </source>
</evidence>
<sequence>MTAPAPAPTLPSAWDRWQHRLAGDPRQLRRWTILTATAVTLLAAVLRFWNLAHPHALVFDETYYVKDAWTQWVLGYAAEWPEGDDTNDRFVAGETDIFLAGDPAFVVHPPLGKLLIGAGMGLFGADSSFGWRFATALVGTALVLVLFLLARTLTGSTVFAGVAGLLLAVDGLAIVMSRVALLDIFVAFFVLLAFWFVALDRRSLPDRLAAALAARSPDGDGGYRLGPVLWDRPWLVAAGVAAGAATGVKWSGLYALAGIGIYAVVTDLLQRRRAGIRLWAVDGVLRQGPVSFLLVVPVAVLIYLASWWGWLATTGGYGRQRGATALESLWLYHQGIYNFHVTLDTDHAYESPAWQWPLLLRPTSMFYDQTDAGVQNIYSMPNPVIWWAGAAAVVYLAYRFFRDRDWRHALVLTGVAVTYLPWLLYPERTVFQFYTVAILPFTVLALTFALRDVTRSPDPQRRLQGRVAVLAFLVIVLLVSAFWYPILTATTVPYDFWRAHNWLPGWV</sequence>
<feature type="transmembrane region" description="Helical" evidence="10">
    <location>
        <begin position="463"/>
        <end position="486"/>
    </location>
</feature>
<feature type="transmembrane region" description="Helical" evidence="10">
    <location>
        <begin position="156"/>
        <end position="175"/>
    </location>
</feature>
<keyword evidence="5 10" id="KW-0808">Transferase</keyword>
<dbReference type="Pfam" id="PF02366">
    <property type="entry name" value="PMT"/>
    <property type="match status" value="1"/>
</dbReference>
<reference evidence="13 14" key="1">
    <citation type="submission" date="2023-06" db="EMBL/GenBank/DDBJ databases">
        <title>Rock-solubilizing bacteria, Microbacterium invictum, promotes re-establishment of vegetation in rocky wasteland by accelerating rock bio-weathering and reshaping soil bacterial community.</title>
        <authorList>
            <person name="Liu C."/>
        </authorList>
    </citation>
    <scope>NUCLEOTIDE SEQUENCE [LARGE SCALE GENOMIC DNA]</scope>
    <source>
        <strain evidence="13 14">X-18</strain>
    </source>
</reference>
<keyword evidence="8 10" id="KW-0472">Membrane</keyword>
<feature type="domain" description="ArnT-like N-terminal" evidence="11">
    <location>
        <begin position="128"/>
        <end position="197"/>
    </location>
</feature>
<keyword evidence="14" id="KW-1185">Reference proteome</keyword>
<evidence type="ECO:0000256" key="9">
    <source>
        <dbReference type="ARBA" id="ARBA00093617"/>
    </source>
</evidence>
<feature type="transmembrane region" description="Helical" evidence="10">
    <location>
        <begin position="408"/>
        <end position="425"/>
    </location>
</feature>
<dbReference type="InterPro" id="IPR027005">
    <property type="entry name" value="PMT-like"/>
</dbReference>
<evidence type="ECO:0000256" key="4">
    <source>
        <dbReference type="ARBA" id="ARBA00022676"/>
    </source>
</evidence>
<comment type="similarity">
    <text evidence="3 10">Belongs to the glycosyltransferase 39 family.</text>
</comment>
<proteinExistence type="inferred from homology"/>
<dbReference type="Pfam" id="PF16192">
    <property type="entry name" value="PMT_4TMC"/>
    <property type="match status" value="1"/>
</dbReference>
<evidence type="ECO:0000256" key="3">
    <source>
        <dbReference type="ARBA" id="ARBA00007222"/>
    </source>
</evidence>
<evidence type="ECO:0000313" key="13">
    <source>
        <dbReference type="EMBL" id="WQB71686.1"/>
    </source>
</evidence>
<evidence type="ECO:0000256" key="1">
    <source>
        <dbReference type="ARBA" id="ARBA00004127"/>
    </source>
</evidence>
<feature type="transmembrane region" description="Helical" evidence="10">
    <location>
        <begin position="129"/>
        <end position="150"/>
    </location>
</feature>